<dbReference type="SMART" id="SM00331">
    <property type="entry name" value="PP2C_SIG"/>
    <property type="match status" value="1"/>
</dbReference>
<dbReference type="Pfam" id="PF08673">
    <property type="entry name" value="RsbU_N"/>
    <property type="match status" value="1"/>
</dbReference>
<protein>
    <submittedName>
        <fullName evidence="3">Phosphoserine phosphatase RsbU</fullName>
    </submittedName>
</protein>
<dbReference type="FunFam" id="3.60.40.10:FF:000045">
    <property type="entry name" value="Stage II sporulation protein E"/>
    <property type="match status" value="1"/>
</dbReference>
<gene>
    <name evidence="3" type="ORF">BCAMP_05716</name>
</gene>
<dbReference type="GO" id="GO:0016791">
    <property type="term" value="F:phosphatase activity"/>
    <property type="evidence" value="ECO:0007669"/>
    <property type="project" value="TreeGrafter"/>
</dbReference>
<organism evidence="3 4">
    <name type="scientific">Brochothrix campestris FSL F6-1037</name>
    <dbReference type="NCBI Taxonomy" id="1265861"/>
    <lineage>
        <taxon>Bacteria</taxon>
        <taxon>Bacillati</taxon>
        <taxon>Bacillota</taxon>
        <taxon>Bacilli</taxon>
        <taxon>Bacillales</taxon>
        <taxon>Listeriaceae</taxon>
        <taxon>Brochothrix</taxon>
    </lineage>
</organism>
<name>W7D4C4_9LIST</name>
<dbReference type="Proteomes" id="UP000019243">
    <property type="component" value="Unassembled WGS sequence"/>
</dbReference>
<evidence type="ECO:0000313" key="4">
    <source>
        <dbReference type="Proteomes" id="UP000019243"/>
    </source>
</evidence>
<dbReference type="InterPro" id="IPR001932">
    <property type="entry name" value="PPM-type_phosphatase-like_dom"/>
</dbReference>
<dbReference type="AlphaFoldDB" id="W7D4C4"/>
<proteinExistence type="predicted"/>
<dbReference type="RefSeq" id="WP_035314255.1">
    <property type="nucleotide sequence ID" value="NZ_AODH01000021.1"/>
</dbReference>
<dbReference type="InterPro" id="IPR014787">
    <property type="entry name" value="PSer_Pase_RsbU_N"/>
</dbReference>
<evidence type="ECO:0000256" key="1">
    <source>
        <dbReference type="ARBA" id="ARBA00022801"/>
    </source>
</evidence>
<dbReference type="Pfam" id="PF07228">
    <property type="entry name" value="SpoIIE"/>
    <property type="match status" value="1"/>
</dbReference>
<comment type="caution">
    <text evidence="3">The sequence shown here is derived from an EMBL/GenBank/DDBJ whole genome shotgun (WGS) entry which is preliminary data.</text>
</comment>
<evidence type="ECO:0000313" key="3">
    <source>
        <dbReference type="EMBL" id="EUJ40163.1"/>
    </source>
</evidence>
<dbReference type="InterPro" id="IPR052016">
    <property type="entry name" value="Bact_Sigma-Reg"/>
</dbReference>
<reference evidence="3 4" key="1">
    <citation type="submission" date="2012-12" db="EMBL/GenBank/DDBJ databases">
        <title>Novel taxa of Listeriaceae from agricultural environments in the United States.</title>
        <authorList>
            <person name="den Bakker H.C."/>
            <person name="Allred A."/>
            <person name="Warchocki S."/>
            <person name="Wright E.M."/>
            <person name="Burrell A."/>
            <person name="Nightingale K.K."/>
            <person name="Kephart D."/>
            <person name="Wiedmann M."/>
        </authorList>
    </citation>
    <scope>NUCLEOTIDE SEQUENCE [LARGE SCALE GENOMIC DNA]</scope>
    <source>
        <strain evidence="3 4">FSL F6-1037</strain>
    </source>
</reference>
<dbReference type="Gene3D" id="3.60.40.10">
    <property type="entry name" value="PPM-type phosphatase domain"/>
    <property type="match status" value="1"/>
</dbReference>
<accession>W7D4C4</accession>
<keyword evidence="1" id="KW-0378">Hydrolase</keyword>
<dbReference type="EMBL" id="AODH01000021">
    <property type="protein sequence ID" value="EUJ40163.1"/>
    <property type="molecule type" value="Genomic_DNA"/>
</dbReference>
<dbReference type="InterPro" id="IPR036457">
    <property type="entry name" value="PPM-type-like_dom_sf"/>
</dbReference>
<dbReference type="STRING" id="1265861.BCAMP_05716"/>
<dbReference type="SUPFAM" id="SSF81606">
    <property type="entry name" value="PP2C-like"/>
    <property type="match status" value="1"/>
</dbReference>
<evidence type="ECO:0000259" key="2">
    <source>
        <dbReference type="SMART" id="SM00331"/>
    </source>
</evidence>
<feature type="domain" description="PPM-type phosphatase" evidence="2">
    <location>
        <begin position="113"/>
        <end position="327"/>
    </location>
</feature>
<dbReference type="PANTHER" id="PTHR43156">
    <property type="entry name" value="STAGE II SPORULATION PROTEIN E-RELATED"/>
    <property type="match status" value="1"/>
</dbReference>
<sequence>MSNSISIFFNLYLESGDETNLYQLKKWSDEVLAYGISPDEVVAIHRKALLSQSTKVSNSMVLALEILMTVMITYGTDFRQSLMIKEKQMELQTEIKKASKIQRKLLETKVPQTDYLEIGICHQPAHQLSGDLYHFNENNGGISVCLADVIGKGVPAALIMSMLKYAMLNTPDTIKSVNSLLSYLNDVTVEHLSENMFVTMFLGVYDKLNGSFKYSSAGHEIGFFYQAETGKSQDLYAKGLILGIQKEEVYREYEQMLQIGDIIIILSDGVTETRVADGFIERSELKRLINKYHCLPAQAIVDQVYHSLAALQDFKLYDDFTLIVLKRVR</sequence>
<dbReference type="OrthoDB" id="311592at2"/>
<dbReference type="SUPFAM" id="SSF101215">
    <property type="entry name" value="KaiA/RbsU domain"/>
    <property type="match status" value="1"/>
</dbReference>
<dbReference type="Gene3D" id="1.10.1240.30">
    <property type="entry name" value="KaiA/RbsU domain"/>
    <property type="match status" value="1"/>
</dbReference>
<dbReference type="InterPro" id="IPR017944">
    <property type="entry name" value="KaiA/RbsU_helical_domain_sf"/>
</dbReference>
<keyword evidence="4" id="KW-1185">Reference proteome</keyword>
<dbReference type="PANTHER" id="PTHR43156:SF15">
    <property type="entry name" value="PHOSPHOSERINE PHOSPHATASE RSBU"/>
    <property type="match status" value="1"/>
</dbReference>